<organism evidence="2 3">
    <name type="scientific">Aureimonas phyllosphaerae</name>
    <dbReference type="NCBI Taxonomy" id="1166078"/>
    <lineage>
        <taxon>Bacteria</taxon>
        <taxon>Pseudomonadati</taxon>
        <taxon>Pseudomonadota</taxon>
        <taxon>Alphaproteobacteria</taxon>
        <taxon>Hyphomicrobiales</taxon>
        <taxon>Aurantimonadaceae</taxon>
        <taxon>Aureimonas</taxon>
    </lineage>
</organism>
<comment type="caution">
    <text evidence="2">The sequence shown here is derived from an EMBL/GenBank/DDBJ whole genome shotgun (WGS) entry which is preliminary data.</text>
</comment>
<dbReference type="EMBL" id="JACIDO010000013">
    <property type="protein sequence ID" value="MBB3937870.1"/>
    <property type="molecule type" value="Genomic_DNA"/>
</dbReference>
<dbReference type="RefSeq" id="WP_139224747.1">
    <property type="nucleotide sequence ID" value="NZ_FOOA01000032.1"/>
</dbReference>
<keyword evidence="3" id="KW-1185">Reference proteome</keyword>
<sequence length="52" mass="5704">MTPGAALALFALLMFAALVPVWPWSRGWSWRPAIAFGVLFTAAVMVWVTVLI</sequence>
<protein>
    <recommendedName>
        <fullName evidence="4">DUF3309 domain-containing protein</fullName>
    </recommendedName>
</protein>
<evidence type="ECO:0008006" key="4">
    <source>
        <dbReference type="Google" id="ProtNLM"/>
    </source>
</evidence>
<gene>
    <name evidence="2" type="ORF">GGR05_004039</name>
</gene>
<dbReference type="InterPro" id="IPR021738">
    <property type="entry name" value="DUF3309"/>
</dbReference>
<feature type="transmembrane region" description="Helical" evidence="1">
    <location>
        <begin position="33"/>
        <end position="51"/>
    </location>
</feature>
<evidence type="ECO:0000256" key="1">
    <source>
        <dbReference type="SAM" id="Phobius"/>
    </source>
</evidence>
<keyword evidence="1" id="KW-0472">Membrane</keyword>
<dbReference type="AlphaFoldDB" id="A0A7W6BZX9"/>
<keyword evidence="1" id="KW-0812">Transmembrane</keyword>
<accession>A0A7W6BZX9</accession>
<evidence type="ECO:0000313" key="2">
    <source>
        <dbReference type="EMBL" id="MBB3937870.1"/>
    </source>
</evidence>
<dbReference type="Proteomes" id="UP000531216">
    <property type="component" value="Unassembled WGS sequence"/>
</dbReference>
<dbReference type="Pfam" id="PF11752">
    <property type="entry name" value="DUF3309"/>
    <property type="match status" value="1"/>
</dbReference>
<keyword evidence="1" id="KW-1133">Transmembrane helix</keyword>
<name>A0A7W6BZX9_9HYPH</name>
<dbReference type="OrthoDB" id="7907709at2"/>
<evidence type="ECO:0000313" key="3">
    <source>
        <dbReference type="Proteomes" id="UP000531216"/>
    </source>
</evidence>
<reference evidence="2 3" key="1">
    <citation type="submission" date="2020-08" db="EMBL/GenBank/DDBJ databases">
        <title>Genomic Encyclopedia of Type Strains, Phase IV (KMG-IV): sequencing the most valuable type-strain genomes for metagenomic binning, comparative biology and taxonomic classification.</title>
        <authorList>
            <person name="Goeker M."/>
        </authorList>
    </citation>
    <scope>NUCLEOTIDE SEQUENCE [LARGE SCALE GENOMIC DNA]</scope>
    <source>
        <strain evidence="2 3">DSM 25024</strain>
    </source>
</reference>
<proteinExistence type="predicted"/>